<feature type="transmembrane region" description="Helical" evidence="25">
    <location>
        <begin position="12"/>
        <end position="34"/>
    </location>
</feature>
<evidence type="ECO:0000256" key="1">
    <source>
        <dbReference type="ARBA" id="ARBA00004155"/>
    </source>
</evidence>
<evidence type="ECO:0000256" key="12">
    <source>
        <dbReference type="ARBA" id="ARBA00044891"/>
    </source>
</evidence>
<comment type="similarity">
    <text evidence="2">Belongs to the major facilitator superfamily.</text>
</comment>
<evidence type="ECO:0000256" key="18">
    <source>
        <dbReference type="ARBA" id="ARBA00044912"/>
    </source>
</evidence>
<comment type="catalytic activity">
    <reaction evidence="19">
        <text>L-alanyl-L-lysine(out) = L-alanyl-L-lysine(in)</text>
        <dbReference type="Rhea" id="RHEA:79415"/>
        <dbReference type="ChEBI" id="CHEBI:192470"/>
    </reaction>
</comment>
<dbReference type="PANTHER" id="PTHR23512:SF3">
    <property type="entry name" value="MAJOR FACILITATOR SUPERFAMILY DOMAIN-CONTAINING PROTEIN 1"/>
    <property type="match status" value="1"/>
</dbReference>
<evidence type="ECO:0000256" key="4">
    <source>
        <dbReference type="ARBA" id="ARBA00022692"/>
    </source>
</evidence>
<keyword evidence="6 25" id="KW-0472">Membrane</keyword>
<evidence type="ECO:0000256" key="13">
    <source>
        <dbReference type="ARBA" id="ARBA00044893"/>
    </source>
</evidence>
<keyword evidence="5 25" id="KW-1133">Transmembrane helix</keyword>
<dbReference type="CDD" id="cd06174">
    <property type="entry name" value="MFS"/>
    <property type="match status" value="1"/>
</dbReference>
<evidence type="ECO:0000256" key="10">
    <source>
        <dbReference type="ARBA" id="ARBA00044881"/>
    </source>
</evidence>
<evidence type="ECO:0000256" key="2">
    <source>
        <dbReference type="ARBA" id="ARBA00008335"/>
    </source>
</evidence>
<dbReference type="RefSeq" id="WP_331256420.1">
    <property type="nucleotide sequence ID" value="NZ_CP133270.1"/>
</dbReference>
<dbReference type="InterPro" id="IPR020846">
    <property type="entry name" value="MFS_dom"/>
</dbReference>
<dbReference type="Pfam" id="PF07690">
    <property type="entry name" value="MFS_1"/>
    <property type="match status" value="1"/>
</dbReference>
<feature type="transmembrane region" description="Helical" evidence="25">
    <location>
        <begin position="405"/>
        <end position="426"/>
    </location>
</feature>
<evidence type="ECO:0000256" key="22">
    <source>
        <dbReference type="ARBA" id="ARBA00045018"/>
    </source>
</evidence>
<reference evidence="27 28" key="1">
    <citation type="journal article" date="2024" name="Environ. Microbiol.">
        <title>Novel evolutionary insights on the interactions of the Holosporales (Alphaproteobacteria) with eukaryotic hosts from comparative genomics.</title>
        <authorList>
            <person name="Giovannini M."/>
            <person name="Petroni G."/>
            <person name="Castelli M."/>
        </authorList>
    </citation>
    <scope>NUCLEOTIDE SEQUENCE [LARGE SCALE GENOMIC DNA]</scope>
    <source>
        <strain evidence="27 28">US_Bl 15I1</strain>
    </source>
</reference>
<feature type="transmembrane region" description="Helical" evidence="25">
    <location>
        <begin position="46"/>
        <end position="66"/>
    </location>
</feature>
<comment type="catalytic activity">
    <reaction evidence="13">
        <text>L-alpha-aminoacyl-L-lysine(out) = L-alpha-aminoacyl-L-lysine(in)</text>
        <dbReference type="Rhea" id="RHEA:79383"/>
        <dbReference type="ChEBI" id="CHEBI:229966"/>
    </reaction>
</comment>
<feature type="domain" description="Major facilitator superfamily (MFS) profile" evidence="26">
    <location>
        <begin position="1"/>
        <end position="431"/>
    </location>
</feature>
<evidence type="ECO:0000256" key="11">
    <source>
        <dbReference type="ARBA" id="ARBA00044884"/>
    </source>
</evidence>
<sequence>MNTTTLTVEKAHFSLIKSWLVWACAAMFYAYQFLLRVSPNVMTGELMEAFSVDACALGTLTGLYYYGYAALQVPGGTLIDKMGTKKMLALAALFCAGGTLLFSWADSLFIAGIGRLIIGAGSAFGFLSCLKTGTSMFPPQKLPLVIGMTLFLGIVGALVAGTPLVILIDLVGWRQALWILAAFGIGICLLAWFCMNTEPSPELKKYISSHHAPDPEKLGIIEGIVLIIKKPQSWILAFYGMLLYVPLSGFADLWGVPFFIQKYGFSKHDASSAIMVFYAGVALGGPCVSWVVNYFKSYKVSLFLAASIPFVLMSIVFYSPSDFFNYTALLALLLGAGFFLGSQFLIFTVICELNPLSVSSTAGGFLNMMCMISGVVFQPFIGKLLDLSWQGGFVDGVRAYSTADFIFAMSTIPLGLLIGTILVFFIKDAYPKG</sequence>
<dbReference type="PROSITE" id="PS50850">
    <property type="entry name" value="MFS"/>
    <property type="match status" value="1"/>
</dbReference>
<feature type="transmembrane region" description="Helical" evidence="25">
    <location>
        <begin position="272"/>
        <end position="295"/>
    </location>
</feature>
<evidence type="ECO:0000256" key="16">
    <source>
        <dbReference type="ARBA" id="ARBA00044900"/>
    </source>
</evidence>
<comment type="catalytic activity">
    <reaction evidence="9">
        <text>L-histidyl-glycine(out) = L-histidyl-glycine(in)</text>
        <dbReference type="Rhea" id="RHEA:79395"/>
        <dbReference type="ChEBI" id="CHEBI:229957"/>
    </reaction>
</comment>
<dbReference type="Proteomes" id="UP001330434">
    <property type="component" value="Chromosome"/>
</dbReference>
<evidence type="ECO:0000256" key="14">
    <source>
        <dbReference type="ARBA" id="ARBA00044898"/>
    </source>
</evidence>
<comment type="catalytic activity">
    <reaction evidence="18">
        <text>L-histidyl-L-alpha-amino acid(out) = L-histidyl-L-alpha-amino acid(in)</text>
        <dbReference type="Rhea" id="RHEA:79379"/>
        <dbReference type="ChEBI" id="CHEBI:229964"/>
    </reaction>
</comment>
<evidence type="ECO:0000256" key="23">
    <source>
        <dbReference type="ARBA" id="ARBA00045709"/>
    </source>
</evidence>
<dbReference type="SUPFAM" id="SSF103473">
    <property type="entry name" value="MFS general substrate transporter"/>
    <property type="match status" value="1"/>
</dbReference>
<evidence type="ECO:0000256" key="9">
    <source>
        <dbReference type="ARBA" id="ARBA00044878"/>
    </source>
</evidence>
<comment type="catalytic activity">
    <reaction evidence="14">
        <text>L-aspartyl-L-lysine(out) = L-aspartyl-L-lysine(in)</text>
        <dbReference type="Rhea" id="RHEA:79411"/>
        <dbReference type="ChEBI" id="CHEBI:229953"/>
    </reaction>
</comment>
<dbReference type="InterPro" id="IPR052187">
    <property type="entry name" value="MFSD1"/>
</dbReference>
<dbReference type="InterPro" id="IPR036259">
    <property type="entry name" value="MFS_trans_sf"/>
</dbReference>
<evidence type="ECO:0000259" key="26">
    <source>
        <dbReference type="PROSITE" id="PS50850"/>
    </source>
</evidence>
<evidence type="ECO:0000313" key="28">
    <source>
        <dbReference type="Proteomes" id="UP001330434"/>
    </source>
</evidence>
<feature type="transmembrane region" description="Helical" evidence="25">
    <location>
        <begin position="142"/>
        <end position="170"/>
    </location>
</feature>
<dbReference type="PANTHER" id="PTHR23512">
    <property type="entry name" value="MAJOR FACILITATOR SUPERFAMILY DOMAIN-CONTAINING PROTEIN 1"/>
    <property type="match status" value="1"/>
</dbReference>
<keyword evidence="28" id="KW-1185">Reference proteome</keyword>
<comment type="catalytic activity">
    <reaction evidence="11">
        <text>L-alpha-aminoacyl-L-histidine(out) = L-alpha-aminoacyl-L-histidine(in)</text>
        <dbReference type="Rhea" id="RHEA:79375"/>
        <dbReference type="ChEBI" id="CHEBI:229967"/>
    </reaction>
</comment>
<comment type="catalytic activity">
    <reaction evidence="15">
        <text>L-arginyl-L-alpha-amino acid(out) = L-arginyl-L-alpha-amino acid(in)</text>
        <dbReference type="Rhea" id="RHEA:79371"/>
        <dbReference type="ChEBI" id="CHEBI:84315"/>
    </reaction>
</comment>
<evidence type="ECO:0000256" key="19">
    <source>
        <dbReference type="ARBA" id="ARBA00044919"/>
    </source>
</evidence>
<dbReference type="InterPro" id="IPR011701">
    <property type="entry name" value="MFS"/>
</dbReference>
<evidence type="ECO:0000256" key="25">
    <source>
        <dbReference type="SAM" id="Phobius"/>
    </source>
</evidence>
<comment type="catalytic activity">
    <reaction evidence="16">
        <text>L-lysyl-L-lysine(out) = L-lysyl-L-lysine(in)</text>
        <dbReference type="Rhea" id="RHEA:79403"/>
        <dbReference type="ChEBI" id="CHEBI:229956"/>
    </reaction>
</comment>
<evidence type="ECO:0000256" key="3">
    <source>
        <dbReference type="ARBA" id="ARBA00022448"/>
    </source>
</evidence>
<evidence type="ECO:0000256" key="8">
    <source>
        <dbReference type="ARBA" id="ARBA00044876"/>
    </source>
</evidence>
<feature type="transmembrane region" description="Helical" evidence="25">
    <location>
        <begin position="236"/>
        <end position="260"/>
    </location>
</feature>
<feature type="transmembrane region" description="Helical" evidence="25">
    <location>
        <begin position="176"/>
        <end position="195"/>
    </location>
</feature>
<feature type="transmembrane region" description="Helical" evidence="25">
    <location>
        <begin position="87"/>
        <end position="104"/>
    </location>
</feature>
<organism evidence="27 28">
    <name type="scientific">Candidatus Bealeia paramacronuclearis</name>
    <dbReference type="NCBI Taxonomy" id="1921001"/>
    <lineage>
        <taxon>Bacteria</taxon>
        <taxon>Pseudomonadati</taxon>
        <taxon>Pseudomonadota</taxon>
        <taxon>Alphaproteobacteria</taxon>
        <taxon>Holosporales</taxon>
        <taxon>Holosporaceae</taxon>
        <taxon>Candidatus Bealeia</taxon>
    </lineage>
</organism>
<keyword evidence="4 25" id="KW-0812">Transmembrane</keyword>
<comment type="function">
    <text evidence="23">Lysosomal dipeptide uniporter that selectively exports lysine, arginine or histidine-containing dipeptides with a net positive charge from the lysosome lumen into the cytosol. Could play a role in a specific type of protein O-glycosylation indirectly regulating macrophages migration and tissue invasion. Also essential for liver homeostasis.</text>
</comment>
<evidence type="ECO:0000256" key="15">
    <source>
        <dbReference type="ARBA" id="ARBA00044899"/>
    </source>
</evidence>
<evidence type="ECO:0000256" key="24">
    <source>
        <dbReference type="ARBA" id="ARBA00046376"/>
    </source>
</evidence>
<evidence type="ECO:0000256" key="20">
    <source>
        <dbReference type="ARBA" id="ARBA00044924"/>
    </source>
</evidence>
<evidence type="ECO:0000256" key="17">
    <source>
        <dbReference type="ARBA" id="ARBA00044903"/>
    </source>
</evidence>
<dbReference type="Gene3D" id="1.20.1250.20">
    <property type="entry name" value="MFS general substrate transporter like domains"/>
    <property type="match status" value="2"/>
</dbReference>
<comment type="catalytic activity">
    <reaction evidence="20">
        <text>L-lysyl-glycine(out) = L-lysyl-glycine(in)</text>
        <dbReference type="Rhea" id="RHEA:79407"/>
        <dbReference type="ChEBI" id="CHEBI:191202"/>
    </reaction>
</comment>
<name>A0ABZ2C2A4_9PROT</name>
<evidence type="ECO:0000256" key="21">
    <source>
        <dbReference type="ARBA" id="ARBA00044985"/>
    </source>
</evidence>
<evidence type="ECO:0000256" key="6">
    <source>
        <dbReference type="ARBA" id="ARBA00023136"/>
    </source>
</evidence>
<dbReference type="EMBL" id="CP133270">
    <property type="protein sequence ID" value="WVX65848.1"/>
    <property type="molecule type" value="Genomic_DNA"/>
</dbReference>
<feature type="transmembrane region" description="Helical" evidence="25">
    <location>
        <begin position="302"/>
        <end position="320"/>
    </location>
</feature>
<comment type="catalytic activity">
    <reaction evidence="17">
        <text>L-arginyl-glycine(out) = L-arginyl-glycine(in)</text>
        <dbReference type="Rhea" id="RHEA:79391"/>
        <dbReference type="ChEBI" id="CHEBI:229955"/>
    </reaction>
</comment>
<gene>
    <name evidence="27" type="ORF">Bealeia1_00014</name>
</gene>
<comment type="subcellular location">
    <subcellularLocation>
        <location evidence="1">Lysosome membrane</location>
        <topology evidence="1">Multi-pass membrane protein</topology>
    </subcellularLocation>
</comment>
<comment type="subunit">
    <text evidence="24">Homodimer. Interacts with lysosomal protein GLMP (via lumenal domain); the interaction starts while both proteins are still in the endoplasmic reticulum and is required for stabilization of MFSD1 in lysosomes but has no direct effect on its targeting to lysosomes or transporter activity.</text>
</comment>
<feature type="transmembrane region" description="Helical" evidence="25">
    <location>
        <begin position="326"/>
        <end position="353"/>
    </location>
</feature>
<proteinExistence type="inferred from homology"/>
<evidence type="ECO:0000256" key="7">
    <source>
        <dbReference type="ARBA" id="ARBA00023228"/>
    </source>
</evidence>
<evidence type="ECO:0000256" key="5">
    <source>
        <dbReference type="ARBA" id="ARBA00022989"/>
    </source>
</evidence>
<protein>
    <recommendedName>
        <fullName evidence="21">Lysosomal dipeptide transporter MFSD1</fullName>
    </recommendedName>
    <alternativeName>
        <fullName evidence="22">Major facilitator superfamily domain-containing protein 1</fullName>
    </alternativeName>
</protein>
<accession>A0ABZ2C2A4</accession>
<comment type="catalytic activity">
    <reaction evidence="12">
        <text>L-lysyl-L-alpha-amino acid(out) = L-lysyl-L-alpha-amino acid(in)</text>
        <dbReference type="Rhea" id="RHEA:79387"/>
        <dbReference type="ChEBI" id="CHEBI:229965"/>
    </reaction>
</comment>
<comment type="catalytic activity">
    <reaction evidence="10">
        <text>L-alpha-aminoacyl-L-arginine(out) = L-alpha-aminoacyl-L-arginine(in)</text>
        <dbReference type="Rhea" id="RHEA:79367"/>
        <dbReference type="ChEBI" id="CHEBI:229968"/>
    </reaction>
</comment>
<feature type="transmembrane region" description="Helical" evidence="25">
    <location>
        <begin position="365"/>
        <end position="385"/>
    </location>
</feature>
<keyword evidence="3" id="KW-0813">Transport</keyword>
<evidence type="ECO:0000313" key="27">
    <source>
        <dbReference type="EMBL" id="WVX65848.1"/>
    </source>
</evidence>
<feature type="transmembrane region" description="Helical" evidence="25">
    <location>
        <begin position="110"/>
        <end position="130"/>
    </location>
</feature>
<keyword evidence="7" id="KW-0458">Lysosome</keyword>
<comment type="catalytic activity">
    <reaction evidence="8">
        <text>L-lysyl-L-alanine(out) = L-lysyl-L-alanine(in)</text>
        <dbReference type="Rhea" id="RHEA:79399"/>
        <dbReference type="ChEBI" id="CHEBI:229954"/>
    </reaction>
</comment>